<gene>
    <name evidence="2" type="primary">6041949</name>
    <name evidence="1" type="ORF">CpipJ_CPIJ009509</name>
</gene>
<sequence length="228" mass="25687">MLPNPTPRSASQSYLDDWILIDLTGLGCITTATTTPELKLGRHAPNDGHQSAIIAGCCCCCRRRRAAKKRDFMSDECRFRVLHGLPDSGPMKIYELANPMRGLFDSSMLIVDVNKMESTEPPFNEDIKKIVYNPAAIVIVPISGWHGDMLEPATKVCSTRPWPIIPRSRMMLSDFGCKVYMDKEWKAHSDIQIQNEEDSEDIGSFQDCSLFSGAQRTKCIETDRIKRN</sequence>
<evidence type="ECO:0000313" key="2">
    <source>
        <dbReference type="EnsemblMetazoa" id="CPIJ009509-PA"/>
    </source>
</evidence>
<dbReference type="Proteomes" id="UP000002320">
    <property type="component" value="Unassembled WGS sequence"/>
</dbReference>
<dbReference type="HOGENOM" id="CLU_1215826_0_0_1"/>
<reference evidence="1" key="1">
    <citation type="submission" date="2007-03" db="EMBL/GenBank/DDBJ databases">
        <title>Annotation of Culex pipiens quinquefasciatus.</title>
        <authorList>
            <consortium name="The Broad Institute Genome Sequencing Platform"/>
            <person name="Atkinson P.W."/>
            <person name="Hemingway J."/>
            <person name="Christensen B.M."/>
            <person name="Higgs S."/>
            <person name="Kodira C."/>
            <person name="Hannick L."/>
            <person name="Megy K."/>
            <person name="O'Leary S."/>
            <person name="Pearson M."/>
            <person name="Haas B.J."/>
            <person name="Mauceli E."/>
            <person name="Wortman J.R."/>
            <person name="Lee N.H."/>
            <person name="Guigo R."/>
            <person name="Stanke M."/>
            <person name="Alvarado L."/>
            <person name="Amedeo P."/>
            <person name="Antoine C.H."/>
            <person name="Arensburger P."/>
            <person name="Bidwell S.L."/>
            <person name="Crawford M."/>
            <person name="Camaro F."/>
            <person name="Devon K."/>
            <person name="Engels R."/>
            <person name="Hammond M."/>
            <person name="Howarth C."/>
            <person name="Koehrsen M."/>
            <person name="Lawson D."/>
            <person name="Montgomery P."/>
            <person name="Nene V."/>
            <person name="Nusbaum C."/>
            <person name="Puiu D."/>
            <person name="Romero-Severson J."/>
            <person name="Severson D.W."/>
            <person name="Shumway M."/>
            <person name="Sisk P."/>
            <person name="Stolte C."/>
            <person name="Zeng Q."/>
            <person name="Eisenstadt E."/>
            <person name="Fraser-Liggett C."/>
            <person name="Strausberg R."/>
            <person name="Galagan J."/>
            <person name="Birren B."/>
            <person name="Collins F.H."/>
        </authorList>
    </citation>
    <scope>NUCLEOTIDE SEQUENCE [LARGE SCALE GENOMIC DNA]</scope>
    <source>
        <strain evidence="1">JHB</strain>
    </source>
</reference>
<protein>
    <submittedName>
        <fullName evidence="1 2">Elongation factor 1 alpha</fullName>
    </submittedName>
</protein>
<dbReference type="EMBL" id="DS232047">
    <property type="protein sequence ID" value="EDS33089.1"/>
    <property type="molecule type" value="Genomic_DNA"/>
</dbReference>
<dbReference type="KEGG" id="cqu:CpipJ_CPIJ009509"/>
<reference evidence="2" key="2">
    <citation type="submission" date="2020-05" db="UniProtKB">
        <authorList>
            <consortium name="EnsemblMetazoa"/>
        </authorList>
    </citation>
    <scope>IDENTIFICATION</scope>
    <source>
        <strain evidence="2">JHB</strain>
    </source>
</reference>
<proteinExistence type="predicted"/>
<accession>B0WR02</accession>
<dbReference type="EnsemblMetazoa" id="CPIJ009509-RA">
    <property type="protein sequence ID" value="CPIJ009509-PA"/>
    <property type="gene ID" value="CPIJ009509"/>
</dbReference>
<dbReference type="VEuPathDB" id="VectorBase:CPIJ009509"/>
<keyword evidence="3" id="KW-1185">Reference proteome</keyword>
<keyword evidence="1" id="KW-0648">Protein biosynthesis</keyword>
<evidence type="ECO:0000313" key="1">
    <source>
        <dbReference type="EMBL" id="EDS33089.1"/>
    </source>
</evidence>
<dbReference type="GO" id="GO:0003746">
    <property type="term" value="F:translation elongation factor activity"/>
    <property type="evidence" value="ECO:0007669"/>
    <property type="project" value="UniProtKB-KW"/>
</dbReference>
<dbReference type="eggNOG" id="KOG0052">
    <property type="taxonomic scope" value="Eukaryota"/>
</dbReference>
<evidence type="ECO:0000313" key="3">
    <source>
        <dbReference type="Proteomes" id="UP000002320"/>
    </source>
</evidence>
<dbReference type="AlphaFoldDB" id="B0WR02"/>
<name>B0WR02_CULQU</name>
<organism>
    <name type="scientific">Culex quinquefasciatus</name>
    <name type="common">Southern house mosquito</name>
    <name type="synonym">Culex pungens</name>
    <dbReference type="NCBI Taxonomy" id="7176"/>
    <lineage>
        <taxon>Eukaryota</taxon>
        <taxon>Metazoa</taxon>
        <taxon>Ecdysozoa</taxon>
        <taxon>Arthropoda</taxon>
        <taxon>Hexapoda</taxon>
        <taxon>Insecta</taxon>
        <taxon>Pterygota</taxon>
        <taxon>Neoptera</taxon>
        <taxon>Endopterygota</taxon>
        <taxon>Diptera</taxon>
        <taxon>Nematocera</taxon>
        <taxon>Culicoidea</taxon>
        <taxon>Culicidae</taxon>
        <taxon>Culicinae</taxon>
        <taxon>Culicini</taxon>
        <taxon>Culex</taxon>
        <taxon>Culex</taxon>
    </lineage>
</organism>
<dbReference type="InParanoid" id="B0WR02"/>
<keyword evidence="1" id="KW-0251">Elongation factor</keyword>
<dbReference type="STRING" id="7176.B0WR02"/>